<dbReference type="InterPro" id="IPR017972">
    <property type="entry name" value="Cyt_P450_CS"/>
</dbReference>
<keyword evidence="3 8" id="KW-0349">Heme</keyword>
<evidence type="ECO:0000256" key="7">
    <source>
        <dbReference type="ARBA" id="ARBA00023033"/>
    </source>
</evidence>
<dbReference type="EMBL" id="JAATIQ010000001">
    <property type="protein sequence ID" value="KAF4404930.1"/>
    <property type="molecule type" value="Genomic_DNA"/>
</dbReference>
<dbReference type="InterPro" id="IPR001128">
    <property type="entry name" value="Cyt_P450"/>
</dbReference>
<feature type="binding site" description="axial binding residue" evidence="8">
    <location>
        <position position="1377"/>
    </location>
    <ligand>
        <name>heme</name>
        <dbReference type="ChEBI" id="CHEBI:30413"/>
    </ligand>
    <ligandPart>
        <name>Fe</name>
        <dbReference type="ChEBI" id="CHEBI:18248"/>
    </ligandPart>
</feature>
<evidence type="ECO:0008006" key="12">
    <source>
        <dbReference type="Google" id="ProtNLM"/>
    </source>
</evidence>
<dbReference type="Pfam" id="PF00067">
    <property type="entry name" value="p450"/>
    <property type="match status" value="3"/>
</dbReference>
<evidence type="ECO:0000256" key="5">
    <source>
        <dbReference type="ARBA" id="ARBA00023002"/>
    </source>
</evidence>
<keyword evidence="9" id="KW-0732">Signal</keyword>
<dbReference type="Gene3D" id="1.10.630.10">
    <property type="entry name" value="Cytochrome P450"/>
    <property type="match status" value="3"/>
</dbReference>
<dbReference type="PROSITE" id="PS00086">
    <property type="entry name" value="CYTOCHROME_P450"/>
    <property type="match status" value="3"/>
</dbReference>
<evidence type="ECO:0000313" key="10">
    <source>
        <dbReference type="EMBL" id="KAF4404930.1"/>
    </source>
</evidence>
<evidence type="ECO:0000256" key="1">
    <source>
        <dbReference type="ARBA" id="ARBA00001971"/>
    </source>
</evidence>
<dbReference type="GO" id="GO:0020037">
    <property type="term" value="F:heme binding"/>
    <property type="evidence" value="ECO:0007669"/>
    <property type="project" value="InterPro"/>
</dbReference>
<reference evidence="10 11" key="1">
    <citation type="journal article" date="2020" name="bioRxiv">
        <title>Sequence and annotation of 42 cannabis genomes reveals extensive copy number variation in cannabinoid synthesis and pathogen resistance genes.</title>
        <authorList>
            <person name="Mckernan K.J."/>
            <person name="Helbert Y."/>
            <person name="Kane L.T."/>
            <person name="Ebling H."/>
            <person name="Zhang L."/>
            <person name="Liu B."/>
            <person name="Eaton Z."/>
            <person name="Mclaughlin S."/>
            <person name="Kingan S."/>
            <person name="Baybayan P."/>
            <person name="Concepcion G."/>
            <person name="Jordan M."/>
            <person name="Riva A."/>
            <person name="Barbazuk W."/>
            <person name="Harkins T."/>
        </authorList>
    </citation>
    <scope>NUCLEOTIDE SEQUENCE [LARGE SCALE GENOMIC DNA]</scope>
    <source>
        <strain evidence="11">cv. Jamaican Lion 4</strain>
        <tissue evidence="10">Leaf</tissue>
    </source>
</reference>
<keyword evidence="11" id="KW-1185">Reference proteome</keyword>
<name>A0A7J6IE02_CANSA</name>
<evidence type="ECO:0000256" key="2">
    <source>
        <dbReference type="ARBA" id="ARBA00010617"/>
    </source>
</evidence>
<dbReference type="GO" id="GO:0016705">
    <property type="term" value="F:oxidoreductase activity, acting on paired donors, with incorporation or reduction of molecular oxygen"/>
    <property type="evidence" value="ECO:0007669"/>
    <property type="project" value="InterPro"/>
</dbReference>
<sequence length="1442" mass="164805">MWLLLLLFLLLLLILIQKKLKAKQYNTSTQLPPGPSKLPIIGNIHQLGSTPHQSLWKLSKTYGDVMHLRFGRLQAIVISSAEAAEEVLKVHDLECCSRPTLAGLAKLSYNKLDLSFAPYGEHWRQVRKICVLKLFSVKSVQSFQFVREEEIDSLIEFLKECSPSATPVNLSEKMYSLMASVTLRTAFGKRFQECGLDSDTLEDIIHRAMTVVGTFTASDLFPYVGWIIDRLSGLHARFERSFHELDDFFCSVIDEHLKRTPEEGKEDIVDWLLCIERSESEYADFQFTRDCTKAVLTDIFLAGMDTGAITLTWAMTELAKNLRVMKKVQNEVRGLRKEKVTENDIHQLQYLKMVIKETLRLHPPVPLLLPRESISHFKLANYEISPKTLIQVNVWAIGRDPRYWQNPKEFFPERFSDSSIDYKGQHFELLPFGAGRRGCPAMYTAMTMVELTLANLLNSFDWKLPNGMKESDIDMEEAFGLTNHKNSALKLVPLKAKQYSTSSQLPPGPSKLPIIGNIHQLGFTTHQSLWKLSKTYGDVMLLRFGRRQAIVISSAEAAKEVLKVHDLECCSRPTLAGLAKLSYNNHDIALSPYGQHWRQVRKICVLKLFSVKSVESFRFVREEEIGSLICSLKDSTNSVVNLSEKMYSLTASVTLRTAFGKRFQKCGLDNDEFEDIIHRAINVLGSFTASDIFPYMGWIIDRLSGVHARFERSFHELDDFFNQVIDEHLKRAPEEGKEDIVDWLLCTERSESEYADFQFTRDCTKAVLMDIFLAGVDTGAITITWTMAELAKNFRVMKKVQNEVRGLKKEKITENDIHQLQYLKMVIKETLRLHPPVPLLLPRESISHFKLANYEISPKTLIQVNVWAIGRDPKYWQNPEEFFPERFSDSSIDYKGQHFELLPFGAGRRGCPGIYTAMTMVELTLANLLNCFDWKLPNGMRESDIDMEEAAGLTTHKNSALKLIPVTYHCPSNNEIYPSKLPIIGNILKLGSTPHQSLCKLSKTYGDVMLLRFGRLQTIVVSSAEAAKDVLKVHDLECCSRPALAGVARLSYNNHDISFSPYGEHWRQVRKICVLKLFSIKSVESFKFVRDEEMDSLICSLKESSDSPVNLSEMMYSLMASVTLRTAFGKRFEECGLESDTLENLIHRAVDVLGSFTASDLFPYVGWIIDRLSGVHARIERSFHELDEFYNQVIDEHLKRTPEEGKEDIVDWLLSIERSEYEHADFQFTRDYTKADIFLAGVDTGAVTLSWAMAELAKNTRVMKKVQNEVRSLKKEKIIENDIHQLQYLKMVIKETLRLHPPAPLLLPRESISHFKLTNYEISPKTLIQVNVWAIGRDSRYWQNPEEFFPERFSDSSIDYKGQHFELLPFGAGRRGCPGIYTAMTMVELTLANLLNCFDWKLPNGMRESDIDMEEGSGLTAHKNSALKLVPITYHCPSNIEI</sequence>
<dbReference type="GO" id="GO:0004497">
    <property type="term" value="F:monooxygenase activity"/>
    <property type="evidence" value="ECO:0007669"/>
    <property type="project" value="UniProtKB-KW"/>
</dbReference>
<evidence type="ECO:0000256" key="8">
    <source>
        <dbReference type="PIRSR" id="PIRSR602401-1"/>
    </source>
</evidence>
<proteinExistence type="inferred from homology"/>
<dbReference type="InterPro" id="IPR036396">
    <property type="entry name" value="Cyt_P450_sf"/>
</dbReference>
<keyword evidence="6 8" id="KW-0408">Iron</keyword>
<organism evidence="10 11">
    <name type="scientific">Cannabis sativa</name>
    <name type="common">Hemp</name>
    <name type="synonym">Marijuana</name>
    <dbReference type="NCBI Taxonomy" id="3483"/>
    <lineage>
        <taxon>Eukaryota</taxon>
        <taxon>Viridiplantae</taxon>
        <taxon>Streptophyta</taxon>
        <taxon>Embryophyta</taxon>
        <taxon>Tracheophyta</taxon>
        <taxon>Spermatophyta</taxon>
        <taxon>Magnoliopsida</taxon>
        <taxon>eudicotyledons</taxon>
        <taxon>Gunneridae</taxon>
        <taxon>Pentapetalae</taxon>
        <taxon>rosids</taxon>
        <taxon>fabids</taxon>
        <taxon>Rosales</taxon>
        <taxon>Cannabaceae</taxon>
        <taxon>Cannabis</taxon>
    </lineage>
</organism>
<evidence type="ECO:0000256" key="4">
    <source>
        <dbReference type="ARBA" id="ARBA00022723"/>
    </source>
</evidence>
<gene>
    <name evidence="10" type="ORF">G4B88_006316</name>
</gene>
<dbReference type="SUPFAM" id="SSF48264">
    <property type="entry name" value="Cytochrome P450"/>
    <property type="match status" value="3"/>
</dbReference>
<comment type="caution">
    <text evidence="10">The sequence shown here is derived from an EMBL/GenBank/DDBJ whole genome shotgun (WGS) entry which is preliminary data.</text>
</comment>
<dbReference type="PRINTS" id="PR00385">
    <property type="entry name" value="P450"/>
</dbReference>
<dbReference type="GO" id="GO:0005506">
    <property type="term" value="F:iron ion binding"/>
    <property type="evidence" value="ECO:0007669"/>
    <property type="project" value="InterPro"/>
</dbReference>
<feature type="chain" id="PRO_5029654810" description="Cytochrome P450" evidence="9">
    <location>
        <begin position="23"/>
        <end position="1442"/>
    </location>
</feature>
<evidence type="ECO:0000313" key="11">
    <source>
        <dbReference type="Proteomes" id="UP000583929"/>
    </source>
</evidence>
<evidence type="ECO:0000256" key="3">
    <source>
        <dbReference type="ARBA" id="ARBA00022617"/>
    </source>
</evidence>
<accession>A0A7J6IE02</accession>
<keyword evidence="7" id="KW-0503">Monooxygenase</keyword>
<dbReference type="PANTHER" id="PTHR47955:SF19">
    <property type="entry name" value="CYTOCHROME P450 71A9-LIKE ISOFORM X1"/>
    <property type="match status" value="1"/>
</dbReference>
<feature type="signal peptide" evidence="9">
    <location>
        <begin position="1"/>
        <end position="22"/>
    </location>
</feature>
<evidence type="ECO:0000256" key="6">
    <source>
        <dbReference type="ARBA" id="ARBA00023004"/>
    </source>
</evidence>
<dbReference type="Proteomes" id="UP000583929">
    <property type="component" value="Unassembled WGS sequence"/>
</dbReference>
<dbReference type="PRINTS" id="PR00463">
    <property type="entry name" value="EP450I"/>
</dbReference>
<dbReference type="CDD" id="cd11072">
    <property type="entry name" value="CYP71-like"/>
    <property type="match status" value="3"/>
</dbReference>
<evidence type="ECO:0000256" key="9">
    <source>
        <dbReference type="SAM" id="SignalP"/>
    </source>
</evidence>
<comment type="similarity">
    <text evidence="2">Belongs to the cytochrome P450 family.</text>
</comment>
<dbReference type="FunFam" id="1.10.630.10:FF:000011">
    <property type="entry name" value="Cytochrome P450 83B1"/>
    <property type="match status" value="3"/>
</dbReference>
<dbReference type="InterPro" id="IPR002401">
    <property type="entry name" value="Cyt_P450_E_grp-I"/>
</dbReference>
<comment type="cofactor">
    <cofactor evidence="1 8">
        <name>heme</name>
        <dbReference type="ChEBI" id="CHEBI:30413"/>
    </cofactor>
</comment>
<protein>
    <recommendedName>
        <fullName evidence="12">Cytochrome P450</fullName>
    </recommendedName>
</protein>
<keyword evidence="4 8" id="KW-0479">Metal-binding</keyword>
<keyword evidence="5" id="KW-0560">Oxidoreductase</keyword>
<dbReference type="PANTHER" id="PTHR47955">
    <property type="entry name" value="CYTOCHROME P450 FAMILY 71 PROTEIN"/>
    <property type="match status" value="1"/>
</dbReference>